<feature type="signal peptide" evidence="1">
    <location>
        <begin position="1"/>
        <end position="24"/>
    </location>
</feature>
<evidence type="ECO:0000313" key="2">
    <source>
        <dbReference type="EMBL" id="MDP9849809.1"/>
    </source>
</evidence>
<gene>
    <name evidence="2" type="ORF">J2853_009020</name>
</gene>
<organism evidence="2 3">
    <name type="scientific">Streptosporangium lutulentum</name>
    <dbReference type="NCBI Taxonomy" id="1461250"/>
    <lineage>
        <taxon>Bacteria</taxon>
        <taxon>Bacillati</taxon>
        <taxon>Actinomycetota</taxon>
        <taxon>Actinomycetes</taxon>
        <taxon>Streptosporangiales</taxon>
        <taxon>Streptosporangiaceae</taxon>
        <taxon>Streptosporangium</taxon>
    </lineage>
</organism>
<protein>
    <submittedName>
        <fullName evidence="2">Opacity protein-like surface antigen</fullName>
    </submittedName>
</protein>
<feature type="chain" id="PRO_5046982043" evidence="1">
    <location>
        <begin position="25"/>
        <end position="51"/>
    </location>
</feature>
<keyword evidence="1" id="KW-0732">Signal</keyword>
<name>A0ABT9QST6_9ACTN</name>
<reference evidence="2 3" key="1">
    <citation type="submission" date="2023-07" db="EMBL/GenBank/DDBJ databases">
        <title>Sequencing the genomes of 1000 actinobacteria strains.</title>
        <authorList>
            <person name="Klenk H.-P."/>
        </authorList>
    </citation>
    <scope>NUCLEOTIDE SEQUENCE [LARGE SCALE GENOMIC DNA]</scope>
    <source>
        <strain evidence="2 3">DSM 46740</strain>
    </source>
</reference>
<dbReference type="RefSeq" id="WP_307567849.1">
    <property type="nucleotide sequence ID" value="NZ_JAUSQU010000001.1"/>
</dbReference>
<accession>A0ABT9QST6</accession>
<evidence type="ECO:0000256" key="1">
    <source>
        <dbReference type="SAM" id="SignalP"/>
    </source>
</evidence>
<comment type="caution">
    <text evidence="2">The sequence shown here is derived from an EMBL/GenBank/DDBJ whole genome shotgun (WGS) entry which is preliminary data.</text>
</comment>
<dbReference type="Proteomes" id="UP001225356">
    <property type="component" value="Unassembled WGS sequence"/>
</dbReference>
<keyword evidence="3" id="KW-1185">Reference proteome</keyword>
<dbReference type="EMBL" id="JAUSQU010000001">
    <property type="protein sequence ID" value="MDP9849809.1"/>
    <property type="molecule type" value="Genomic_DNA"/>
</dbReference>
<sequence length="51" mass="5112">MKKMKSALLAMTVAALLGAGAAPAAAVTPYDGHCPKGADCDSHWMAPGDPD</sequence>
<proteinExistence type="predicted"/>
<evidence type="ECO:0000313" key="3">
    <source>
        <dbReference type="Proteomes" id="UP001225356"/>
    </source>
</evidence>